<proteinExistence type="predicted"/>
<protein>
    <recommendedName>
        <fullName evidence="3">Type I phosphodiesterase/nucleotide pyrophosphatase</fullName>
    </recommendedName>
</protein>
<sequence length="647" mass="71870">MFKPISMFIMISILCSMTITTNHSSSKATETTGTISVVSFDGLGYEDAQRYIGKGIMPNLEKFQQQAAYATDFVTITPSLTAPSHAAMSTGAGPSKTGIVSNHFHSLGEKVKDDQSGFAQTLGATPIWKEARNQGKITATVSFPDSNPENASAATYAVYSGGTLADSKLHNLKFSVVDDERVEQINAGSVKVEEAVISLDIKKSPAKQLYILRTDGKEPKYYISMDRKDMGEEVSPNNWIAVALNLHNFDSAGFYVKLKRSPENNEELQLFQGTVMGGLYRGPGKFAEEIQSEFGFYPAADEIEAFKNGDITREEYEQVGERFSNWVTDVSFYIKENYRPDLLFYYYSVVDNELHEFLLREPAQPGYQLANVLEKEEYVSWAFGQADRAIGRIKNNQNPDDHVLIVSDHGLEPIHTRLSPNKELEKAGLLVKDQEGNIDASKTKAYAEASGTIAHVYVNLKGREKKGIVKEEEYEQVKKEIVSIFKDKTVFTALSQNPKKVAHPILRWLTSKNEKFNKVYMYPSLSVLSSEKQSEVYPYETVWTEDQEGYAALNNNNSGDVFLSAAPGFIMGKDAKIAVEPTQELGSHGGNPERSTLRPILYASGPMIPPGEMSERITMTDIAPSVYELLGLGVPDFVEGKIIWSGR</sequence>
<dbReference type="Proteomes" id="UP000192486">
    <property type="component" value="Chromosome"/>
</dbReference>
<reference evidence="1 2" key="1">
    <citation type="submission" date="2016-04" db="EMBL/GenBank/DDBJ databases">
        <title>Comparative Genomics and Epigenetics of Sporosarcina ureae.</title>
        <authorList>
            <person name="Oliver A.S."/>
            <person name="Cooper K.K."/>
        </authorList>
    </citation>
    <scope>NUCLEOTIDE SEQUENCE [LARGE SCALE GENOMIC DNA]</scope>
    <source>
        <strain evidence="1 2">S204</strain>
    </source>
</reference>
<dbReference type="InterPro" id="IPR017850">
    <property type="entry name" value="Alkaline_phosphatase_core_sf"/>
</dbReference>
<dbReference type="EMBL" id="CP015108">
    <property type="protein sequence ID" value="ARF13794.1"/>
    <property type="molecule type" value="Genomic_DNA"/>
</dbReference>
<organism evidence="1 2">
    <name type="scientific">Sporosarcina ureae</name>
    <dbReference type="NCBI Taxonomy" id="1571"/>
    <lineage>
        <taxon>Bacteria</taxon>
        <taxon>Bacillati</taxon>
        <taxon>Bacillota</taxon>
        <taxon>Bacilli</taxon>
        <taxon>Bacillales</taxon>
        <taxon>Caryophanaceae</taxon>
        <taxon>Sporosarcina</taxon>
    </lineage>
</organism>
<gene>
    <name evidence="1" type="ORF">SporoS204_06330</name>
</gene>
<dbReference type="SUPFAM" id="SSF53649">
    <property type="entry name" value="Alkaline phosphatase-like"/>
    <property type="match status" value="1"/>
</dbReference>
<dbReference type="Gene3D" id="3.40.720.10">
    <property type="entry name" value="Alkaline Phosphatase, subunit A"/>
    <property type="match status" value="1"/>
</dbReference>
<name>A0ABM6JUE7_SPOUR</name>
<dbReference type="PANTHER" id="PTHR10151">
    <property type="entry name" value="ECTONUCLEOTIDE PYROPHOSPHATASE/PHOSPHODIESTERASE"/>
    <property type="match status" value="1"/>
</dbReference>
<evidence type="ECO:0000313" key="2">
    <source>
        <dbReference type="Proteomes" id="UP000192486"/>
    </source>
</evidence>
<dbReference type="Pfam" id="PF01663">
    <property type="entry name" value="Phosphodiest"/>
    <property type="match status" value="2"/>
</dbReference>
<evidence type="ECO:0000313" key="1">
    <source>
        <dbReference type="EMBL" id="ARF13794.1"/>
    </source>
</evidence>
<accession>A0ABM6JUE7</accession>
<dbReference type="InterPro" id="IPR002591">
    <property type="entry name" value="Phosphodiest/P_Trfase"/>
</dbReference>
<evidence type="ECO:0008006" key="3">
    <source>
        <dbReference type="Google" id="ProtNLM"/>
    </source>
</evidence>
<keyword evidence="2" id="KW-1185">Reference proteome</keyword>
<dbReference type="PANTHER" id="PTHR10151:SF120">
    <property type="entry name" value="BIS(5'-ADENOSYL)-TRIPHOSPHATASE"/>
    <property type="match status" value="1"/>
</dbReference>